<gene>
    <name evidence="3" type="ORF">PG991_016147</name>
</gene>
<dbReference type="PANTHER" id="PTHR35910">
    <property type="entry name" value="2EXR DOMAIN-CONTAINING PROTEIN"/>
    <property type="match status" value="1"/>
</dbReference>
<dbReference type="Pfam" id="PF20150">
    <property type="entry name" value="2EXR"/>
    <property type="match status" value="1"/>
</dbReference>
<dbReference type="Proteomes" id="UP001396898">
    <property type="component" value="Unassembled WGS sequence"/>
</dbReference>
<feature type="domain" description="2EXR" evidence="2">
    <location>
        <begin position="137"/>
        <end position="221"/>
    </location>
</feature>
<sequence length="513" mass="60094">MAPRDYMPDPRQPPAELVERCKRTYEFQLSPDECIICPHLEGPAARKLAPPSIEAQVGWDYPLDRTVPAGRETSLGNLSVTPEQLEPWLRMIRDMLLEADKVPRHLVRPILQTLVPKLYHSLPLVVAVPEDVSTRTFFPFSRLPSELRCKIWALAAHQRPRIVDFTIRTCEPPLNGARDVPTVAKTCSEAWHFFMAKGSYWKPIWTARGNGQLKYWAFDTDIAYLRKPRDQYWRFPKDSAYTEEVHEAYLTDYTDTREPVYHYPDVWDKYWDYDFLQSRKTLAIDYDHFVNHAARGGQYAWLRDSEAIETLILVHTQKPCVNITMDEHTCPDCCGPVIHEMEYINIWSEYHFCRQRRLKRQTQLVMYDEPGELERLNNLWRGLDPNGLWLYRDARYEYLEASSMWDKRYRATCVTCELESGQKMVAGARRAWLQLISPSSVASASGNGENEAGQEDEGQERRVPNFRLAVEMEFHQHQMIPVRNEVHDCSCLDDIPALWPLWCKMKERPHQMQ</sequence>
<organism evidence="3 4">
    <name type="scientific">Apiospora marii</name>
    <dbReference type="NCBI Taxonomy" id="335849"/>
    <lineage>
        <taxon>Eukaryota</taxon>
        <taxon>Fungi</taxon>
        <taxon>Dikarya</taxon>
        <taxon>Ascomycota</taxon>
        <taxon>Pezizomycotina</taxon>
        <taxon>Sordariomycetes</taxon>
        <taxon>Xylariomycetidae</taxon>
        <taxon>Amphisphaeriales</taxon>
        <taxon>Apiosporaceae</taxon>
        <taxon>Apiospora</taxon>
    </lineage>
</organism>
<evidence type="ECO:0000313" key="3">
    <source>
        <dbReference type="EMBL" id="KAK7994559.1"/>
    </source>
</evidence>
<evidence type="ECO:0000313" key="4">
    <source>
        <dbReference type="Proteomes" id="UP001396898"/>
    </source>
</evidence>
<feature type="region of interest" description="Disordered" evidence="1">
    <location>
        <begin position="441"/>
        <end position="461"/>
    </location>
</feature>
<dbReference type="InterPro" id="IPR045518">
    <property type="entry name" value="2EXR"/>
</dbReference>
<keyword evidence="4" id="KW-1185">Reference proteome</keyword>
<evidence type="ECO:0000259" key="2">
    <source>
        <dbReference type="Pfam" id="PF20150"/>
    </source>
</evidence>
<evidence type="ECO:0000256" key="1">
    <source>
        <dbReference type="SAM" id="MobiDB-lite"/>
    </source>
</evidence>
<accession>A0ABR1R1D6</accession>
<name>A0ABR1R1D6_9PEZI</name>
<proteinExistence type="predicted"/>
<comment type="caution">
    <text evidence="3">The sequence shown here is derived from an EMBL/GenBank/DDBJ whole genome shotgun (WGS) entry which is preliminary data.</text>
</comment>
<reference evidence="3 4" key="1">
    <citation type="submission" date="2023-01" db="EMBL/GenBank/DDBJ databases">
        <title>Analysis of 21 Apiospora genomes using comparative genomics revels a genus with tremendous synthesis potential of carbohydrate active enzymes and secondary metabolites.</title>
        <authorList>
            <person name="Sorensen T."/>
        </authorList>
    </citation>
    <scope>NUCLEOTIDE SEQUENCE [LARGE SCALE GENOMIC DNA]</scope>
    <source>
        <strain evidence="3 4">CBS 20057</strain>
    </source>
</reference>
<dbReference type="EMBL" id="JAQQWI010000024">
    <property type="protein sequence ID" value="KAK7994559.1"/>
    <property type="molecule type" value="Genomic_DNA"/>
</dbReference>
<protein>
    <recommendedName>
        <fullName evidence="2">2EXR domain-containing protein</fullName>
    </recommendedName>
</protein>
<dbReference type="PANTHER" id="PTHR35910:SF1">
    <property type="entry name" value="2EXR DOMAIN-CONTAINING PROTEIN"/>
    <property type="match status" value="1"/>
</dbReference>